<dbReference type="PANTHER" id="PTHR30346">
    <property type="entry name" value="TRANSCRIPTIONAL DUAL REGULATOR HCAR-RELATED"/>
    <property type="match status" value="1"/>
</dbReference>
<accession>A0ABU1VJX5</accession>
<sequence>MLILTPMTSTPVPSLLTLAFMLASITRFTDTKTFIGYVLLFVQGSLYEAILSMSNTDFDSSDIFLMMNFRQITQFLAVAETQSFRKAAEKLHTAQPPLSTGIRRLEADIGAQLFDRGKRGARLTEAGQAVLADAQKIIFHSEQIRNTITALKRGVGGRLSVGFVGSATYLLLPRVLPLFRERYPNVVLDLREGTTTQILRELESGKLDLGLVRFPVAETTPVEITPVEWDRLVVAFPADHPLSRRRRLALSELANESFILYSAASASNLRAQVLLACQAAGFTPRVTQEAVQVQTLVSLVESGIGVALVPAASSTGSTRRVVFRDVSVESSLVVALGVAVPPTSESSAAKRFREMLEENPPIANKQAKSSRAQPRSGGVRSRG</sequence>
<evidence type="ECO:0000256" key="3">
    <source>
        <dbReference type="ARBA" id="ARBA00023125"/>
    </source>
</evidence>
<evidence type="ECO:0000259" key="6">
    <source>
        <dbReference type="PROSITE" id="PS50931"/>
    </source>
</evidence>
<feature type="domain" description="HTH lysR-type" evidence="6">
    <location>
        <begin position="67"/>
        <end position="124"/>
    </location>
</feature>
<evidence type="ECO:0000256" key="1">
    <source>
        <dbReference type="ARBA" id="ARBA00009437"/>
    </source>
</evidence>
<reference evidence="7 8" key="1">
    <citation type="submission" date="2023-07" db="EMBL/GenBank/DDBJ databases">
        <title>Sorghum-associated microbial communities from plants grown in Nebraska, USA.</title>
        <authorList>
            <person name="Schachtman D."/>
        </authorList>
    </citation>
    <scope>NUCLEOTIDE SEQUENCE [LARGE SCALE GENOMIC DNA]</scope>
    <source>
        <strain evidence="7 8">BE240</strain>
    </source>
</reference>
<dbReference type="Pfam" id="PF00126">
    <property type="entry name" value="HTH_1"/>
    <property type="match status" value="1"/>
</dbReference>
<protein>
    <submittedName>
        <fullName evidence="7">DNA-binding transcriptional LysR family regulator</fullName>
    </submittedName>
</protein>
<dbReference type="PRINTS" id="PR00039">
    <property type="entry name" value="HTHLYSR"/>
</dbReference>
<name>A0ABU1VJX5_9BURK</name>
<evidence type="ECO:0000313" key="7">
    <source>
        <dbReference type="EMBL" id="MDR7097598.1"/>
    </source>
</evidence>
<dbReference type="InterPro" id="IPR000847">
    <property type="entry name" value="LysR_HTH_N"/>
</dbReference>
<evidence type="ECO:0000313" key="8">
    <source>
        <dbReference type="Proteomes" id="UP001265550"/>
    </source>
</evidence>
<dbReference type="CDD" id="cd08414">
    <property type="entry name" value="PBP2_LTTR_aromatics_like"/>
    <property type="match status" value="1"/>
</dbReference>
<dbReference type="SUPFAM" id="SSF53850">
    <property type="entry name" value="Periplasmic binding protein-like II"/>
    <property type="match status" value="1"/>
</dbReference>
<keyword evidence="4" id="KW-0804">Transcription</keyword>
<dbReference type="Gene3D" id="1.10.10.10">
    <property type="entry name" value="Winged helix-like DNA-binding domain superfamily/Winged helix DNA-binding domain"/>
    <property type="match status" value="1"/>
</dbReference>
<dbReference type="GO" id="GO:0003677">
    <property type="term" value="F:DNA binding"/>
    <property type="evidence" value="ECO:0007669"/>
    <property type="project" value="UniProtKB-KW"/>
</dbReference>
<dbReference type="RefSeq" id="WP_310309898.1">
    <property type="nucleotide sequence ID" value="NZ_JAVDWE010000036.1"/>
</dbReference>
<comment type="caution">
    <text evidence="7">The sequence shown here is derived from an EMBL/GenBank/DDBJ whole genome shotgun (WGS) entry which is preliminary data.</text>
</comment>
<dbReference type="EMBL" id="JAVDWE010000036">
    <property type="protein sequence ID" value="MDR7097598.1"/>
    <property type="molecule type" value="Genomic_DNA"/>
</dbReference>
<dbReference type="Pfam" id="PF03466">
    <property type="entry name" value="LysR_substrate"/>
    <property type="match status" value="1"/>
</dbReference>
<dbReference type="InterPro" id="IPR036390">
    <property type="entry name" value="WH_DNA-bd_sf"/>
</dbReference>
<dbReference type="InterPro" id="IPR005119">
    <property type="entry name" value="LysR_subst-bd"/>
</dbReference>
<feature type="region of interest" description="Disordered" evidence="5">
    <location>
        <begin position="345"/>
        <end position="383"/>
    </location>
</feature>
<dbReference type="Gene3D" id="3.40.190.10">
    <property type="entry name" value="Periplasmic binding protein-like II"/>
    <property type="match status" value="2"/>
</dbReference>
<evidence type="ECO:0000256" key="2">
    <source>
        <dbReference type="ARBA" id="ARBA00023015"/>
    </source>
</evidence>
<dbReference type="PROSITE" id="PS50931">
    <property type="entry name" value="HTH_LYSR"/>
    <property type="match status" value="1"/>
</dbReference>
<gene>
    <name evidence="7" type="ORF">J2X09_005374</name>
</gene>
<dbReference type="PANTHER" id="PTHR30346:SF28">
    <property type="entry name" value="HTH-TYPE TRANSCRIPTIONAL REGULATOR CYNR"/>
    <property type="match status" value="1"/>
</dbReference>
<proteinExistence type="inferred from homology"/>
<keyword evidence="3 7" id="KW-0238">DNA-binding</keyword>
<organism evidence="7 8">
    <name type="scientific">Hydrogenophaga laconesensis</name>
    <dbReference type="NCBI Taxonomy" id="1805971"/>
    <lineage>
        <taxon>Bacteria</taxon>
        <taxon>Pseudomonadati</taxon>
        <taxon>Pseudomonadota</taxon>
        <taxon>Betaproteobacteria</taxon>
        <taxon>Burkholderiales</taxon>
        <taxon>Comamonadaceae</taxon>
        <taxon>Hydrogenophaga</taxon>
    </lineage>
</organism>
<dbReference type="InterPro" id="IPR036388">
    <property type="entry name" value="WH-like_DNA-bd_sf"/>
</dbReference>
<keyword evidence="8" id="KW-1185">Reference proteome</keyword>
<dbReference type="Proteomes" id="UP001265550">
    <property type="component" value="Unassembled WGS sequence"/>
</dbReference>
<comment type="similarity">
    <text evidence="1">Belongs to the LysR transcriptional regulatory family.</text>
</comment>
<dbReference type="SUPFAM" id="SSF46785">
    <property type="entry name" value="Winged helix' DNA-binding domain"/>
    <property type="match status" value="1"/>
</dbReference>
<evidence type="ECO:0000256" key="5">
    <source>
        <dbReference type="SAM" id="MobiDB-lite"/>
    </source>
</evidence>
<keyword evidence="2" id="KW-0805">Transcription regulation</keyword>
<evidence type="ECO:0000256" key="4">
    <source>
        <dbReference type="ARBA" id="ARBA00023163"/>
    </source>
</evidence>